<evidence type="ECO:0000313" key="3">
    <source>
        <dbReference type="Proteomes" id="UP000319557"/>
    </source>
</evidence>
<gene>
    <name evidence="2" type="primary">aguA</name>
    <name evidence="2" type="ORF">EC9_12680</name>
</gene>
<keyword evidence="3" id="KW-1185">Reference proteome</keyword>
<name>A0A517LWV0_9BACT</name>
<dbReference type="SUPFAM" id="SSF55909">
    <property type="entry name" value="Pentein"/>
    <property type="match status" value="1"/>
</dbReference>
<organism evidence="2 3">
    <name type="scientific">Rosistilla ulvae</name>
    <dbReference type="NCBI Taxonomy" id="1930277"/>
    <lineage>
        <taxon>Bacteria</taxon>
        <taxon>Pseudomonadati</taxon>
        <taxon>Planctomycetota</taxon>
        <taxon>Planctomycetia</taxon>
        <taxon>Pirellulales</taxon>
        <taxon>Pirellulaceae</taxon>
        <taxon>Rosistilla</taxon>
    </lineage>
</organism>
<dbReference type="PANTHER" id="PTHR31377:SF0">
    <property type="entry name" value="AGMATINE DEIMINASE-RELATED"/>
    <property type="match status" value="1"/>
</dbReference>
<dbReference type="Proteomes" id="UP000319557">
    <property type="component" value="Chromosome"/>
</dbReference>
<keyword evidence="1 2" id="KW-0378">Hydrolase</keyword>
<sequence>MGFSSLGSTDLAITFEFRNHMTQPLPSVRWPAEWEPQDALWLSWPHNRETWPGLYEPVPKAFTALARQIALATPVRVLAGSKVAGEAERALDGIANLELVDVETNDCWIRDYGPTFVQAADGSLAGVDWRYNSWGGKYPPWDRDAAAAEKILKQIGVNRIPSTLCLEGGAIETDGAGRLLLTPDCVLTETRNPGCDKAQVEAELSEKLGVREFIWLTGGGLIGDDTDGHIDQLARFVDPENLVIASCEPSDPNYPALEANYQQLQRWAEQADGNFQVHRLPIPSPREVDGQRVPECYCNFLISGAQVLVPTFADPKSDRLAVAIVRNLMPQHDVVPLDASALSWGLGAFHCMSQQQPSPHVSN</sequence>
<reference evidence="2 3" key="1">
    <citation type="submission" date="2019-02" db="EMBL/GenBank/DDBJ databases">
        <title>Deep-cultivation of Planctomycetes and their phenomic and genomic characterization uncovers novel biology.</title>
        <authorList>
            <person name="Wiegand S."/>
            <person name="Jogler M."/>
            <person name="Boedeker C."/>
            <person name="Pinto D."/>
            <person name="Vollmers J."/>
            <person name="Rivas-Marin E."/>
            <person name="Kohn T."/>
            <person name="Peeters S.H."/>
            <person name="Heuer A."/>
            <person name="Rast P."/>
            <person name="Oberbeckmann S."/>
            <person name="Bunk B."/>
            <person name="Jeske O."/>
            <person name="Meyerdierks A."/>
            <person name="Storesund J.E."/>
            <person name="Kallscheuer N."/>
            <person name="Luecker S."/>
            <person name="Lage O.M."/>
            <person name="Pohl T."/>
            <person name="Merkel B.J."/>
            <person name="Hornburger P."/>
            <person name="Mueller R.-W."/>
            <person name="Bruemmer F."/>
            <person name="Labrenz M."/>
            <person name="Spormann A.M."/>
            <person name="Op den Camp H."/>
            <person name="Overmann J."/>
            <person name="Amann R."/>
            <person name="Jetten M.S.M."/>
            <person name="Mascher T."/>
            <person name="Medema M.H."/>
            <person name="Devos D.P."/>
            <person name="Kaster A.-K."/>
            <person name="Ovreas L."/>
            <person name="Rohde M."/>
            <person name="Galperin M.Y."/>
            <person name="Jogler C."/>
        </authorList>
    </citation>
    <scope>NUCLEOTIDE SEQUENCE [LARGE SCALE GENOMIC DNA]</scope>
    <source>
        <strain evidence="2 3">EC9</strain>
    </source>
</reference>
<dbReference type="Pfam" id="PF04371">
    <property type="entry name" value="PAD_porph"/>
    <property type="match status" value="1"/>
</dbReference>
<evidence type="ECO:0000313" key="2">
    <source>
        <dbReference type="EMBL" id="QDS87092.1"/>
    </source>
</evidence>
<protein>
    <submittedName>
        <fullName evidence="2">Agmatine deiminase</fullName>
        <ecNumber evidence="2">3.5.3.12</ecNumber>
    </submittedName>
</protein>
<dbReference type="AlphaFoldDB" id="A0A517LWV0"/>
<dbReference type="GO" id="GO:0047632">
    <property type="term" value="F:agmatine deiminase activity"/>
    <property type="evidence" value="ECO:0007669"/>
    <property type="project" value="UniProtKB-EC"/>
</dbReference>
<dbReference type="GO" id="GO:0009446">
    <property type="term" value="P:putrescine biosynthetic process"/>
    <property type="evidence" value="ECO:0007669"/>
    <property type="project" value="InterPro"/>
</dbReference>
<accession>A0A517LWV0</accession>
<dbReference type="EC" id="3.5.3.12" evidence="2"/>
<dbReference type="Gene3D" id="3.75.10.10">
    <property type="entry name" value="L-arginine/glycine Amidinotransferase, Chain A"/>
    <property type="match status" value="1"/>
</dbReference>
<dbReference type="GO" id="GO:0004668">
    <property type="term" value="F:protein-arginine deiminase activity"/>
    <property type="evidence" value="ECO:0007669"/>
    <property type="project" value="InterPro"/>
</dbReference>
<dbReference type="InterPro" id="IPR007466">
    <property type="entry name" value="Peptidyl-Arg-deiminase_porph"/>
</dbReference>
<dbReference type="KEGG" id="ruv:EC9_12680"/>
<evidence type="ECO:0000256" key="1">
    <source>
        <dbReference type="ARBA" id="ARBA00022801"/>
    </source>
</evidence>
<dbReference type="PANTHER" id="PTHR31377">
    <property type="entry name" value="AGMATINE DEIMINASE-RELATED"/>
    <property type="match status" value="1"/>
</dbReference>
<proteinExistence type="predicted"/>
<dbReference type="EMBL" id="CP036261">
    <property type="protein sequence ID" value="QDS87092.1"/>
    <property type="molecule type" value="Genomic_DNA"/>
</dbReference>